<evidence type="ECO:0000256" key="1">
    <source>
        <dbReference type="SAM" id="Phobius"/>
    </source>
</evidence>
<protein>
    <submittedName>
        <fullName evidence="2">Uncharacterized protein TCIL3000_5_2000</fullName>
    </submittedName>
</protein>
<feature type="transmembrane region" description="Helical" evidence="1">
    <location>
        <begin position="163"/>
        <end position="184"/>
    </location>
</feature>
<feature type="transmembrane region" description="Helical" evidence="1">
    <location>
        <begin position="79"/>
        <end position="108"/>
    </location>
</feature>
<feature type="transmembrane region" description="Helical" evidence="1">
    <location>
        <begin position="6"/>
        <end position="26"/>
    </location>
</feature>
<evidence type="ECO:0000313" key="2">
    <source>
        <dbReference type="EMBL" id="CCC90493.1"/>
    </source>
</evidence>
<dbReference type="VEuPathDB" id="TriTrypDB:TcIL3000_5_2000"/>
<dbReference type="AlphaFoldDB" id="G0UMT5"/>
<feature type="transmembrane region" description="Helical" evidence="1">
    <location>
        <begin position="33"/>
        <end position="59"/>
    </location>
</feature>
<accession>G0UMT5</accession>
<sequence>MGGPTFIFLFSSGFRSILYISAGPIFPSIFDPFTFFAHCFTVSIVVCLFVCLFVMYLLLFSLPLISFLLTMGSPPPPTFSIIIMIIYIFASVTECNYWSTLLILSLLIFPRSFLFILRRLLFPVPSYIFLSFLVLFAPFCAALYYLLASSHSFFSSLLPVPHFLSPFCSFISSSTASLRVYVVWGER</sequence>
<name>G0UMT5_TRYCI</name>
<feature type="transmembrane region" description="Helical" evidence="1">
    <location>
        <begin position="120"/>
        <end position="147"/>
    </location>
</feature>
<dbReference type="EMBL" id="HE575318">
    <property type="protein sequence ID" value="CCC90493.1"/>
    <property type="molecule type" value="Genomic_DNA"/>
</dbReference>
<gene>
    <name evidence="2" type="ORF">TCIL3000_5_2000</name>
</gene>
<keyword evidence="1" id="KW-0472">Membrane</keyword>
<organism evidence="2">
    <name type="scientific">Trypanosoma congolense (strain IL3000)</name>
    <dbReference type="NCBI Taxonomy" id="1068625"/>
    <lineage>
        <taxon>Eukaryota</taxon>
        <taxon>Discoba</taxon>
        <taxon>Euglenozoa</taxon>
        <taxon>Kinetoplastea</taxon>
        <taxon>Metakinetoplastina</taxon>
        <taxon>Trypanosomatida</taxon>
        <taxon>Trypanosomatidae</taxon>
        <taxon>Trypanosoma</taxon>
        <taxon>Nannomonas</taxon>
    </lineage>
</organism>
<keyword evidence="1" id="KW-0812">Transmembrane</keyword>
<keyword evidence="1" id="KW-1133">Transmembrane helix</keyword>
<proteinExistence type="predicted"/>
<reference evidence="2" key="1">
    <citation type="journal article" date="2012" name="Proc. Natl. Acad. Sci. U.S.A.">
        <title>Antigenic diversity is generated by distinct evolutionary mechanisms in African trypanosome species.</title>
        <authorList>
            <person name="Jackson A.P."/>
            <person name="Berry A."/>
            <person name="Aslett M."/>
            <person name="Allison H.C."/>
            <person name="Burton P."/>
            <person name="Vavrova-Anderson J."/>
            <person name="Brown R."/>
            <person name="Browne H."/>
            <person name="Corton N."/>
            <person name="Hauser H."/>
            <person name="Gamble J."/>
            <person name="Gilderthorp R."/>
            <person name="Marcello L."/>
            <person name="McQuillan J."/>
            <person name="Otto T.D."/>
            <person name="Quail M.A."/>
            <person name="Sanders M.J."/>
            <person name="van Tonder A."/>
            <person name="Ginger M.L."/>
            <person name="Field M.C."/>
            <person name="Barry J.D."/>
            <person name="Hertz-Fowler C."/>
            <person name="Berriman M."/>
        </authorList>
    </citation>
    <scope>NUCLEOTIDE SEQUENCE</scope>
    <source>
        <strain evidence="2">IL3000</strain>
    </source>
</reference>